<protein>
    <submittedName>
        <fullName evidence="1">Uncharacterized protein</fullName>
    </submittedName>
</protein>
<reference evidence="1" key="1">
    <citation type="journal article" date="2015" name="MBio">
        <title>Eco-Evolutionary Dynamics of Episomes among Ecologically Cohesive Bacterial Populations.</title>
        <authorList>
            <person name="Xue H."/>
            <person name="Cordero O.X."/>
            <person name="Camas F.M."/>
            <person name="Trimble W."/>
            <person name="Meyer F."/>
            <person name="Guglielmini J."/>
            <person name="Rocha E.P."/>
            <person name="Polz M.F."/>
        </authorList>
    </citation>
    <scope>NUCLEOTIDE SEQUENCE</scope>
    <source>
        <strain evidence="1">FF_351</strain>
    </source>
</reference>
<name>A0A0H4A1W1_9GAMM</name>
<organism evidence="1">
    <name type="scientific">Enterovibrio norvegicus</name>
    <dbReference type="NCBI Taxonomy" id="188144"/>
    <lineage>
        <taxon>Bacteria</taxon>
        <taxon>Pseudomonadati</taxon>
        <taxon>Pseudomonadota</taxon>
        <taxon>Gammaproteobacteria</taxon>
        <taxon>Vibrionales</taxon>
        <taxon>Vibrionaceae</taxon>
        <taxon>Enterovibrio</taxon>
    </lineage>
</organism>
<evidence type="ECO:0000313" key="1">
    <source>
        <dbReference type="EMBL" id="AKN40942.1"/>
    </source>
</evidence>
<dbReference type="EMBL" id="KP795714">
    <property type="protein sequence ID" value="AKN40942.1"/>
    <property type="molecule type" value="Genomic_DNA"/>
</dbReference>
<dbReference type="AlphaFoldDB" id="A0A0H4A1W1"/>
<sequence>MNQEQRAKKIFIDRFYNLCDENKLNDISTAFWASPWETDENFLLNMHAPQQQADEYFKTYLVHIEEQQQEAIELKLQ</sequence>
<accession>A0A0H4A1W1</accession>
<proteinExistence type="predicted"/>